<dbReference type="GO" id="GO:0000976">
    <property type="term" value="F:transcription cis-regulatory region binding"/>
    <property type="evidence" value="ECO:0007669"/>
    <property type="project" value="TreeGrafter"/>
</dbReference>
<name>A0A941BJS1_9BURK</name>
<dbReference type="Pfam" id="PF00072">
    <property type="entry name" value="Response_reg"/>
    <property type="match status" value="1"/>
</dbReference>
<protein>
    <submittedName>
        <fullName evidence="6">Response regulator</fullName>
    </submittedName>
</protein>
<evidence type="ECO:0000256" key="1">
    <source>
        <dbReference type="ARBA" id="ARBA00023125"/>
    </source>
</evidence>
<comment type="caution">
    <text evidence="6">The sequence shown here is derived from an EMBL/GenBank/DDBJ whole genome shotgun (WGS) entry which is preliminary data.</text>
</comment>
<evidence type="ECO:0000313" key="6">
    <source>
        <dbReference type="EMBL" id="MBQ0957794.1"/>
    </source>
</evidence>
<reference evidence="6" key="1">
    <citation type="submission" date="2021-04" db="EMBL/GenBank/DDBJ databases">
        <title>The genome sequence of Ideonella sp. 4Y11.</title>
        <authorList>
            <person name="Liu Y."/>
        </authorList>
    </citation>
    <scope>NUCLEOTIDE SEQUENCE</scope>
    <source>
        <strain evidence="6">4Y11</strain>
    </source>
</reference>
<dbReference type="SUPFAM" id="SSF46894">
    <property type="entry name" value="C-terminal effector domain of the bipartite response regulators"/>
    <property type="match status" value="1"/>
</dbReference>
<feature type="modified residue" description="4-aspartylphosphate" evidence="2">
    <location>
        <position position="52"/>
    </location>
</feature>
<gene>
    <name evidence="6" type="ORF">KAK06_02380</name>
</gene>
<dbReference type="GO" id="GO:0005829">
    <property type="term" value="C:cytosol"/>
    <property type="evidence" value="ECO:0007669"/>
    <property type="project" value="TreeGrafter"/>
</dbReference>
<accession>A0A941BJS1</accession>
<dbReference type="Pfam" id="PF00486">
    <property type="entry name" value="Trans_reg_C"/>
    <property type="match status" value="1"/>
</dbReference>
<dbReference type="InterPro" id="IPR011006">
    <property type="entry name" value="CheY-like_superfamily"/>
</dbReference>
<dbReference type="InterPro" id="IPR036388">
    <property type="entry name" value="WH-like_DNA-bd_sf"/>
</dbReference>
<dbReference type="PROSITE" id="PS51755">
    <property type="entry name" value="OMPR_PHOB"/>
    <property type="match status" value="1"/>
</dbReference>
<dbReference type="Gene3D" id="3.40.50.2300">
    <property type="match status" value="1"/>
</dbReference>
<evidence type="ECO:0000256" key="3">
    <source>
        <dbReference type="PROSITE-ProRule" id="PRU01091"/>
    </source>
</evidence>
<organism evidence="6 7">
    <name type="scientific">Ideonella aquatica</name>
    <dbReference type="NCBI Taxonomy" id="2824119"/>
    <lineage>
        <taxon>Bacteria</taxon>
        <taxon>Pseudomonadati</taxon>
        <taxon>Pseudomonadota</taxon>
        <taxon>Betaproteobacteria</taxon>
        <taxon>Burkholderiales</taxon>
        <taxon>Sphaerotilaceae</taxon>
        <taxon>Ideonella</taxon>
    </lineage>
</organism>
<dbReference type="InterPro" id="IPR001867">
    <property type="entry name" value="OmpR/PhoB-type_DNA-bd"/>
</dbReference>
<dbReference type="GO" id="GO:0032993">
    <property type="term" value="C:protein-DNA complex"/>
    <property type="evidence" value="ECO:0007669"/>
    <property type="project" value="TreeGrafter"/>
</dbReference>
<dbReference type="Gene3D" id="1.10.10.10">
    <property type="entry name" value="Winged helix-like DNA-binding domain superfamily/Winged helix DNA-binding domain"/>
    <property type="match status" value="1"/>
</dbReference>
<dbReference type="SMART" id="SM00862">
    <property type="entry name" value="Trans_reg_C"/>
    <property type="match status" value="1"/>
</dbReference>
<dbReference type="Gene3D" id="6.10.250.690">
    <property type="match status" value="1"/>
</dbReference>
<keyword evidence="7" id="KW-1185">Reference proteome</keyword>
<dbReference type="AlphaFoldDB" id="A0A941BJS1"/>
<dbReference type="SUPFAM" id="SSF52172">
    <property type="entry name" value="CheY-like"/>
    <property type="match status" value="1"/>
</dbReference>
<dbReference type="CDD" id="cd00383">
    <property type="entry name" value="trans_reg_C"/>
    <property type="match status" value="1"/>
</dbReference>
<feature type="DNA-binding region" description="OmpR/PhoB-type" evidence="3">
    <location>
        <begin position="127"/>
        <end position="230"/>
    </location>
</feature>
<feature type="domain" description="OmpR/PhoB-type" evidence="5">
    <location>
        <begin position="127"/>
        <end position="230"/>
    </location>
</feature>
<dbReference type="RefSeq" id="WP_210800203.1">
    <property type="nucleotide sequence ID" value="NZ_JAGQDE010000002.1"/>
</dbReference>
<dbReference type="PANTHER" id="PTHR48111">
    <property type="entry name" value="REGULATOR OF RPOS"/>
    <property type="match status" value="1"/>
</dbReference>
<dbReference type="EMBL" id="JAGQDE010000002">
    <property type="protein sequence ID" value="MBQ0957794.1"/>
    <property type="molecule type" value="Genomic_DNA"/>
</dbReference>
<evidence type="ECO:0000313" key="7">
    <source>
        <dbReference type="Proteomes" id="UP000678374"/>
    </source>
</evidence>
<proteinExistence type="predicted"/>
<dbReference type="PROSITE" id="PS50110">
    <property type="entry name" value="RESPONSE_REGULATORY"/>
    <property type="match status" value="1"/>
</dbReference>
<keyword evidence="1 3" id="KW-0238">DNA-binding</keyword>
<evidence type="ECO:0000259" key="5">
    <source>
        <dbReference type="PROSITE" id="PS51755"/>
    </source>
</evidence>
<dbReference type="GO" id="GO:0000156">
    <property type="term" value="F:phosphorelay response regulator activity"/>
    <property type="evidence" value="ECO:0007669"/>
    <property type="project" value="TreeGrafter"/>
</dbReference>
<dbReference type="InterPro" id="IPR039420">
    <property type="entry name" value="WalR-like"/>
</dbReference>
<dbReference type="InterPro" id="IPR016032">
    <property type="entry name" value="Sig_transdc_resp-reg_C-effctor"/>
</dbReference>
<dbReference type="Proteomes" id="UP000678374">
    <property type="component" value="Unassembled WGS sequence"/>
</dbReference>
<dbReference type="SMART" id="SM00448">
    <property type="entry name" value="REC"/>
    <property type="match status" value="1"/>
</dbReference>
<evidence type="ECO:0000256" key="2">
    <source>
        <dbReference type="PROSITE-ProRule" id="PRU00169"/>
    </source>
</evidence>
<dbReference type="PANTHER" id="PTHR48111:SF50">
    <property type="entry name" value="KDP OPERON TRANSCRIPTIONAL REGULATORY PROTEIN KDPE"/>
    <property type="match status" value="1"/>
</dbReference>
<evidence type="ECO:0000259" key="4">
    <source>
        <dbReference type="PROSITE" id="PS50110"/>
    </source>
</evidence>
<dbReference type="InterPro" id="IPR001789">
    <property type="entry name" value="Sig_transdc_resp-reg_receiver"/>
</dbReference>
<sequence>MKVLLVEDDAALGATLREALQVEGHRVRHAASAAEARALLTHDGPPDLLLLDLGLPDGDGATLLAELRRRHGFAVIVISARHDEAGKIALLDGGADDYLVKPFALGELLARMRVAWRHRGQAAAPAITHYEHDGWQIDLQAHRVCLWRDQAWCEVHLTPTEFALLARLVRSAGQVVTHRQLLADVWGAEFVEHTHYLRLYMGQLRAKLEERPGEPRRLLTEPGVGYRLVP</sequence>
<keyword evidence="2" id="KW-0597">Phosphoprotein</keyword>
<feature type="domain" description="Response regulatory" evidence="4">
    <location>
        <begin position="2"/>
        <end position="116"/>
    </location>
</feature>
<dbReference type="GO" id="GO:0006355">
    <property type="term" value="P:regulation of DNA-templated transcription"/>
    <property type="evidence" value="ECO:0007669"/>
    <property type="project" value="InterPro"/>
</dbReference>